<dbReference type="NCBIfam" id="TIGR01873">
    <property type="entry name" value="cas_CT1978"/>
    <property type="match status" value="1"/>
</dbReference>
<sequence length="114" mass="12932">MTVIVMDGAPESVRGELKRWFLELKPGVFVGRVNVRIRELLWKRICGTDRAAGAVMSFSAPTEQGFEMRMRGDPKRRVTDFEGSQLVTVSNQDGIDEDEEKLPGFFIKLNLLDE</sequence>
<keyword evidence="2" id="KW-1185">Reference proteome</keyword>
<dbReference type="Gene3D" id="3.30.70.240">
    <property type="match status" value="1"/>
</dbReference>
<evidence type="ECO:0000313" key="2">
    <source>
        <dbReference type="Proteomes" id="UP000628736"/>
    </source>
</evidence>
<evidence type="ECO:0000313" key="1">
    <source>
        <dbReference type="EMBL" id="MBC5722165.1"/>
    </source>
</evidence>
<accession>A0A8J6M2P6</accession>
<reference evidence="1" key="1">
    <citation type="submission" date="2020-08" db="EMBL/GenBank/DDBJ databases">
        <title>Genome public.</title>
        <authorList>
            <person name="Liu C."/>
            <person name="Sun Q."/>
        </authorList>
    </citation>
    <scope>NUCLEOTIDE SEQUENCE</scope>
    <source>
        <strain evidence="1">NSJ-23</strain>
    </source>
</reference>
<dbReference type="InterPro" id="IPR010152">
    <property type="entry name" value="CRISPR-assoc_prot_Cas2_sub"/>
</dbReference>
<dbReference type="Proteomes" id="UP000628736">
    <property type="component" value="Unassembled WGS sequence"/>
</dbReference>
<dbReference type="EMBL" id="JACOPO010000002">
    <property type="protein sequence ID" value="MBC5722165.1"/>
    <property type="molecule type" value="Genomic_DNA"/>
</dbReference>
<dbReference type="AlphaFoldDB" id="A0A8J6M2P6"/>
<protein>
    <submittedName>
        <fullName evidence="1">Type I-E CRISPR-associated endoribonuclease Cas2</fullName>
    </submittedName>
</protein>
<comment type="caution">
    <text evidence="1">The sequence shown here is derived from an EMBL/GenBank/DDBJ whole genome shotgun (WGS) entry which is preliminary data.</text>
</comment>
<proteinExistence type="predicted"/>
<gene>
    <name evidence="1" type="primary">cas2e</name>
    <name evidence="1" type="ORF">H8S11_04960</name>
</gene>
<organism evidence="1 2">
    <name type="scientific">Flintibacter hominis</name>
    <dbReference type="NCBI Taxonomy" id="2763048"/>
    <lineage>
        <taxon>Bacteria</taxon>
        <taxon>Bacillati</taxon>
        <taxon>Bacillota</taxon>
        <taxon>Clostridia</taxon>
        <taxon>Eubacteriales</taxon>
        <taxon>Flintibacter</taxon>
    </lineage>
</organism>
<dbReference type="RefSeq" id="WP_186852398.1">
    <property type="nucleotide sequence ID" value="NZ_JACOPO010000002.1"/>
</dbReference>
<dbReference type="Pfam" id="PF09707">
    <property type="entry name" value="Cas_Cas2CT1978"/>
    <property type="match status" value="1"/>
</dbReference>
<name>A0A8J6M2P6_9FIRM</name>